<comment type="subcellular location">
    <subcellularLocation>
        <location evidence="1">Cytoplasm</location>
    </subcellularLocation>
</comment>
<dbReference type="Pfam" id="PF14011">
    <property type="entry name" value="ESX-1_EspG"/>
    <property type="match status" value="1"/>
</dbReference>
<dbReference type="OrthoDB" id="3612957at2"/>
<sequence>MHIIDKPVRMPRPVFIASCELAGLAEPPIVIGPDQTYRTDRAAMALRRSTIDALTRLGLAGVDGALDPQYRATLTVLAAAQRELYAWSNFPRAGNDGAIQVAASGRGAVRLITDHRTIQLDPILPQDLTVSLVDALPDYAPARISRLRVPTAYLDGTNTDPLSELSGQADVMRHLMRAERAAVHKIYAAVRNNGNRRRSVPLTVYDLTRSGRILATCGEQDATMGTGGRTDLVGALDRILNGFKEDFA</sequence>
<comment type="similarity">
    <text evidence="2">Belongs to the EspG family.</text>
</comment>
<dbReference type="EMBL" id="QZFV01000086">
    <property type="protein sequence ID" value="RJQ84578.1"/>
    <property type="molecule type" value="Genomic_DNA"/>
</dbReference>
<reference evidence="5 6" key="1">
    <citation type="submission" date="2018-09" db="EMBL/GenBank/DDBJ databases">
        <title>YIM PH 21725 draft genome.</title>
        <authorList>
            <person name="Miao C."/>
        </authorList>
    </citation>
    <scope>NUCLEOTIDE SEQUENCE [LARGE SCALE GENOMIC DNA]</scope>
    <source>
        <strain evidence="6">YIM PH21725</strain>
    </source>
</reference>
<organism evidence="5 6">
    <name type="scientific">Amycolatopsis panacis</name>
    <dbReference type="NCBI Taxonomy" id="2340917"/>
    <lineage>
        <taxon>Bacteria</taxon>
        <taxon>Bacillati</taxon>
        <taxon>Actinomycetota</taxon>
        <taxon>Actinomycetes</taxon>
        <taxon>Pseudonocardiales</taxon>
        <taxon>Pseudonocardiaceae</taxon>
        <taxon>Amycolatopsis</taxon>
    </lineage>
</organism>
<dbReference type="Proteomes" id="UP000285112">
    <property type="component" value="Unassembled WGS sequence"/>
</dbReference>
<proteinExistence type="inferred from homology"/>
<evidence type="ECO:0000313" key="5">
    <source>
        <dbReference type="EMBL" id="RJQ84578.1"/>
    </source>
</evidence>
<evidence type="ECO:0000256" key="4">
    <source>
        <dbReference type="ARBA" id="ARBA00023186"/>
    </source>
</evidence>
<keyword evidence="6" id="KW-1185">Reference proteome</keyword>
<accession>A0A419I3C5</accession>
<keyword evidence="4" id="KW-0143">Chaperone</keyword>
<evidence type="ECO:0000313" key="6">
    <source>
        <dbReference type="Proteomes" id="UP000285112"/>
    </source>
</evidence>
<dbReference type="AlphaFoldDB" id="A0A419I3C5"/>
<comment type="caution">
    <text evidence="5">The sequence shown here is derived from an EMBL/GenBank/DDBJ whole genome shotgun (WGS) entry which is preliminary data.</text>
</comment>
<dbReference type="InterPro" id="IPR025734">
    <property type="entry name" value="EspG"/>
</dbReference>
<protein>
    <submittedName>
        <fullName evidence="5">ESX secretion-associated protein EspG</fullName>
    </submittedName>
</protein>
<evidence type="ECO:0000256" key="3">
    <source>
        <dbReference type="ARBA" id="ARBA00022490"/>
    </source>
</evidence>
<evidence type="ECO:0000256" key="1">
    <source>
        <dbReference type="ARBA" id="ARBA00004496"/>
    </source>
</evidence>
<evidence type="ECO:0000256" key="2">
    <source>
        <dbReference type="ARBA" id="ARBA00006411"/>
    </source>
</evidence>
<dbReference type="RefSeq" id="WP_120024266.1">
    <property type="nucleotide sequence ID" value="NZ_QZFV01000086.1"/>
</dbReference>
<keyword evidence="3" id="KW-0963">Cytoplasm</keyword>
<gene>
    <name evidence="5" type="ORF">D5S19_16665</name>
</gene>
<name>A0A419I3C5_9PSEU</name>